<evidence type="ECO:0000256" key="3">
    <source>
        <dbReference type="PIRSR" id="PIRSR000097-3"/>
    </source>
</evidence>
<proteinExistence type="predicted"/>
<dbReference type="Pfam" id="PF00248">
    <property type="entry name" value="Aldo_ket_red"/>
    <property type="match status" value="1"/>
</dbReference>
<reference evidence="6 7" key="2">
    <citation type="submission" date="2021-12" db="EMBL/GenBank/DDBJ databases">
        <title>Antimicrobial susceptibility of Lactobacillus delbrueckii subsp. lactis obtained from milk products and other habitats.</title>
        <authorList>
            <person name="Shani N."/>
        </authorList>
    </citation>
    <scope>NUCLEOTIDE SEQUENCE [LARGE SCALE GENOMIC DNA]</scope>
    <source>
        <strain evidence="6 7">FAM 21755</strain>
    </source>
</reference>
<dbReference type="Proteomes" id="UP001200334">
    <property type="component" value="Unassembled WGS sequence"/>
</dbReference>
<organism evidence="5">
    <name type="scientific">Lactobacillus delbrueckii subsp. lactis</name>
    <dbReference type="NCBI Taxonomy" id="29397"/>
    <lineage>
        <taxon>Bacteria</taxon>
        <taxon>Bacillati</taxon>
        <taxon>Bacillota</taxon>
        <taxon>Bacilli</taxon>
        <taxon>Lactobacillales</taxon>
        <taxon>Lactobacillaceae</taxon>
        <taxon>Lactobacillus</taxon>
    </lineage>
</organism>
<accession>A0A3G6JLV2</accession>
<dbReference type="EMBL" id="CP031023">
    <property type="protein sequence ID" value="AZA16984.1"/>
    <property type="molecule type" value="Genomic_DNA"/>
</dbReference>
<evidence type="ECO:0000313" key="6">
    <source>
        <dbReference type="EMBL" id="MCD5563812.1"/>
    </source>
</evidence>
<reference evidence="5" key="1">
    <citation type="submission" date="2018-07" db="EMBL/GenBank/DDBJ databases">
        <authorList>
            <person name="Somerville V."/>
        </authorList>
    </citation>
    <scope>NUCLEOTIDE SEQUENCE</scope>
    <source>
        <strain evidence="5">NWC_2_2</strain>
    </source>
</reference>
<name>A0A3G6JLV2_LACDL</name>
<dbReference type="AlphaFoldDB" id="A0A3G6JLV2"/>
<dbReference type="PANTHER" id="PTHR43638">
    <property type="entry name" value="OXIDOREDUCTASE, ALDO/KETO REDUCTASE FAMILY PROTEIN"/>
    <property type="match status" value="1"/>
</dbReference>
<feature type="binding site" evidence="2">
    <location>
        <position position="111"/>
    </location>
    <ligand>
        <name>substrate</name>
    </ligand>
</feature>
<dbReference type="Gene3D" id="3.20.20.100">
    <property type="entry name" value="NADP-dependent oxidoreductase domain"/>
    <property type="match status" value="1"/>
</dbReference>
<dbReference type="PIRSF" id="PIRSF000097">
    <property type="entry name" value="AKR"/>
    <property type="match status" value="1"/>
</dbReference>
<dbReference type="InterPro" id="IPR036812">
    <property type="entry name" value="NAD(P)_OxRdtase_dom_sf"/>
</dbReference>
<sequence length="280" mass="31117">MKYMTVKEEKLSQLGLGTWNMGENTSRREEEIAAIRYGLSAGVNVIDTAEMYGEGRAESLVGEAIKDLDRSQLFLISKFYPWHASPDDQKKSLAASLKRLGTDYLDLYLLHWKSDYPLAETVKGLQDLQAAGLIRHWGVSNFDTADMQELVDIAGEGAVFANEDLYNLDKRGVEYDLLPWQKQHDIAFIGYSPFNSGDGQSIPVKPSLKQIADERGVSVHQVMLAWTMRTGQVLTIPKASSVDHMRANLAAADLVLTAGELAALDRDYLPPKSKQPLESI</sequence>
<gene>
    <name evidence="5" type="ORF">DQL93_11405</name>
    <name evidence="6" type="ORF">LOB85_06785</name>
</gene>
<dbReference type="RefSeq" id="WP_016396101.1">
    <property type="nucleotide sequence ID" value="NZ_CP046131.1"/>
</dbReference>
<evidence type="ECO:0000256" key="2">
    <source>
        <dbReference type="PIRSR" id="PIRSR000097-2"/>
    </source>
</evidence>
<protein>
    <submittedName>
        <fullName evidence="5">Aldo/keto reductase</fullName>
    </submittedName>
</protein>
<evidence type="ECO:0000313" key="7">
    <source>
        <dbReference type="Proteomes" id="UP001200334"/>
    </source>
</evidence>
<evidence type="ECO:0000256" key="1">
    <source>
        <dbReference type="PIRSR" id="PIRSR000097-1"/>
    </source>
</evidence>
<dbReference type="SUPFAM" id="SSF51430">
    <property type="entry name" value="NAD(P)-linked oxidoreductase"/>
    <property type="match status" value="1"/>
</dbReference>
<dbReference type="EMBL" id="JAJNUY010000028">
    <property type="protein sequence ID" value="MCD5563812.1"/>
    <property type="molecule type" value="Genomic_DNA"/>
</dbReference>
<feature type="site" description="Lowers pKa of active site Tyr" evidence="3">
    <location>
        <position position="78"/>
    </location>
</feature>
<dbReference type="InterPro" id="IPR023210">
    <property type="entry name" value="NADP_OxRdtase_dom"/>
</dbReference>
<evidence type="ECO:0000259" key="4">
    <source>
        <dbReference type="Pfam" id="PF00248"/>
    </source>
</evidence>
<feature type="domain" description="NADP-dependent oxidoreductase" evidence="4">
    <location>
        <begin position="14"/>
        <end position="265"/>
    </location>
</feature>
<dbReference type="PRINTS" id="PR00069">
    <property type="entry name" value="ALDKETRDTASE"/>
</dbReference>
<feature type="active site" description="Proton donor" evidence="1">
    <location>
        <position position="52"/>
    </location>
</feature>
<dbReference type="GO" id="GO:0016491">
    <property type="term" value="F:oxidoreductase activity"/>
    <property type="evidence" value="ECO:0007669"/>
    <property type="project" value="InterPro"/>
</dbReference>
<dbReference type="InterPro" id="IPR020471">
    <property type="entry name" value="AKR"/>
</dbReference>
<dbReference type="PANTHER" id="PTHR43638:SF3">
    <property type="entry name" value="ALDEHYDE REDUCTASE"/>
    <property type="match status" value="1"/>
</dbReference>
<evidence type="ECO:0000313" key="5">
    <source>
        <dbReference type="EMBL" id="AZA16984.1"/>
    </source>
</evidence>